<organism evidence="2 3">
    <name type="scientific">Saponaria officinalis</name>
    <name type="common">Common soapwort</name>
    <name type="synonym">Lychnis saponaria</name>
    <dbReference type="NCBI Taxonomy" id="3572"/>
    <lineage>
        <taxon>Eukaryota</taxon>
        <taxon>Viridiplantae</taxon>
        <taxon>Streptophyta</taxon>
        <taxon>Embryophyta</taxon>
        <taxon>Tracheophyta</taxon>
        <taxon>Spermatophyta</taxon>
        <taxon>Magnoliopsida</taxon>
        <taxon>eudicotyledons</taxon>
        <taxon>Gunneridae</taxon>
        <taxon>Pentapetalae</taxon>
        <taxon>Caryophyllales</taxon>
        <taxon>Caryophyllaceae</taxon>
        <taxon>Caryophylleae</taxon>
        <taxon>Saponaria</taxon>
    </lineage>
</organism>
<gene>
    <name evidence="2" type="ORF">RND81_14G209700</name>
</gene>
<dbReference type="Proteomes" id="UP001443914">
    <property type="component" value="Unassembled WGS sequence"/>
</dbReference>
<feature type="compositionally biased region" description="Polar residues" evidence="1">
    <location>
        <begin position="99"/>
        <end position="108"/>
    </location>
</feature>
<comment type="caution">
    <text evidence="2">The sequence shown here is derived from an EMBL/GenBank/DDBJ whole genome shotgun (WGS) entry which is preliminary data.</text>
</comment>
<accession>A0AAW1GS81</accession>
<evidence type="ECO:0000256" key="1">
    <source>
        <dbReference type="SAM" id="MobiDB-lite"/>
    </source>
</evidence>
<protein>
    <submittedName>
        <fullName evidence="2">Uncharacterized protein</fullName>
    </submittedName>
</protein>
<name>A0AAW1GS81_SAPOF</name>
<dbReference type="AlphaFoldDB" id="A0AAW1GS81"/>
<reference evidence="2" key="1">
    <citation type="submission" date="2024-03" db="EMBL/GenBank/DDBJ databases">
        <title>WGS assembly of Saponaria officinalis var. Norfolk2.</title>
        <authorList>
            <person name="Jenkins J."/>
            <person name="Shu S."/>
            <person name="Grimwood J."/>
            <person name="Barry K."/>
            <person name="Goodstein D."/>
            <person name="Schmutz J."/>
            <person name="Leebens-Mack J."/>
            <person name="Osbourn A."/>
        </authorList>
    </citation>
    <scope>NUCLEOTIDE SEQUENCE [LARGE SCALE GENOMIC DNA]</scope>
    <source>
        <strain evidence="2">JIC</strain>
    </source>
</reference>
<proteinExistence type="predicted"/>
<feature type="region of interest" description="Disordered" evidence="1">
    <location>
        <begin position="82"/>
        <end position="108"/>
    </location>
</feature>
<evidence type="ECO:0000313" key="3">
    <source>
        <dbReference type="Proteomes" id="UP001443914"/>
    </source>
</evidence>
<sequence>MMSRNIKETTTLEKWFLMYSLNNPKYSLLKKTKPSTLVNSSSILQQFCNPHKALHFPLLPTSQPVFSLLHILPRRPPLLCRRRRCPGKNRKNQDKFGVSATSFNNAAF</sequence>
<evidence type="ECO:0000313" key="2">
    <source>
        <dbReference type="EMBL" id="KAK9666764.1"/>
    </source>
</evidence>
<dbReference type="EMBL" id="JBDFQZ010000014">
    <property type="protein sequence ID" value="KAK9666764.1"/>
    <property type="molecule type" value="Genomic_DNA"/>
</dbReference>
<keyword evidence="3" id="KW-1185">Reference proteome</keyword>